<dbReference type="Gene3D" id="1.25.40.10">
    <property type="entry name" value="Tetratricopeptide repeat domain"/>
    <property type="match status" value="1"/>
</dbReference>
<dbReference type="EMBL" id="HG002131">
    <property type="protein sequence ID" value="CDF40144.1"/>
    <property type="molecule type" value="Genomic_DNA"/>
</dbReference>
<dbReference type="InterPro" id="IPR019734">
    <property type="entry name" value="TPR_rpt"/>
</dbReference>
<evidence type="ECO:0000313" key="5">
    <source>
        <dbReference type="EMBL" id="CDF40144.1"/>
    </source>
</evidence>
<dbReference type="KEGG" id="ccp:CHC_T00000665001"/>
<accession>R7QPV3</accession>
<gene>
    <name evidence="5" type="ORF">CHC_T00000665001</name>
</gene>
<dbReference type="RefSeq" id="XP_005710438.1">
    <property type="nucleotide sequence ID" value="XM_005710381.1"/>
</dbReference>
<dbReference type="PANTHER" id="PTHR16193">
    <property type="entry name" value="TETRATRICOPEPTIDE REPEAT PROTEIN 27"/>
    <property type="match status" value="1"/>
</dbReference>
<dbReference type="PANTHER" id="PTHR16193:SF0">
    <property type="entry name" value="TETRATRICOPEPTIDE REPEAT PROTEIN 27"/>
    <property type="match status" value="1"/>
</dbReference>
<dbReference type="OrthoDB" id="1936594at2759"/>
<reference evidence="6" key="1">
    <citation type="journal article" date="2013" name="Proc. Natl. Acad. Sci. U.S.A.">
        <title>Genome structure and metabolic features in the red seaweed Chondrus crispus shed light on evolution of the Archaeplastida.</title>
        <authorList>
            <person name="Collen J."/>
            <person name="Porcel B."/>
            <person name="Carre W."/>
            <person name="Ball S.G."/>
            <person name="Chaparro C."/>
            <person name="Tonon T."/>
            <person name="Barbeyron T."/>
            <person name="Michel G."/>
            <person name="Noel B."/>
            <person name="Valentin K."/>
            <person name="Elias M."/>
            <person name="Artiguenave F."/>
            <person name="Arun A."/>
            <person name="Aury J.M."/>
            <person name="Barbosa-Neto J.F."/>
            <person name="Bothwell J.H."/>
            <person name="Bouget F.Y."/>
            <person name="Brillet L."/>
            <person name="Cabello-Hurtado F."/>
            <person name="Capella-Gutierrez S."/>
            <person name="Charrier B."/>
            <person name="Cladiere L."/>
            <person name="Cock J.M."/>
            <person name="Coelho S.M."/>
            <person name="Colleoni C."/>
            <person name="Czjzek M."/>
            <person name="Da Silva C."/>
            <person name="Delage L."/>
            <person name="Denoeud F."/>
            <person name="Deschamps P."/>
            <person name="Dittami S.M."/>
            <person name="Gabaldon T."/>
            <person name="Gachon C.M."/>
            <person name="Groisillier A."/>
            <person name="Herve C."/>
            <person name="Jabbari K."/>
            <person name="Katinka M."/>
            <person name="Kloareg B."/>
            <person name="Kowalczyk N."/>
            <person name="Labadie K."/>
            <person name="Leblanc C."/>
            <person name="Lopez P.J."/>
            <person name="McLachlan D.H."/>
            <person name="Meslet-Cladiere L."/>
            <person name="Moustafa A."/>
            <person name="Nehr Z."/>
            <person name="Nyvall Collen P."/>
            <person name="Panaud O."/>
            <person name="Partensky F."/>
            <person name="Poulain J."/>
            <person name="Rensing S.A."/>
            <person name="Rousvoal S."/>
            <person name="Samson G."/>
            <person name="Symeonidi A."/>
            <person name="Weissenbach J."/>
            <person name="Zambounis A."/>
            <person name="Wincker P."/>
            <person name="Boyen C."/>
        </authorList>
    </citation>
    <scope>NUCLEOTIDE SEQUENCE [LARGE SCALE GENOMIC DNA]</scope>
    <source>
        <strain evidence="6">cv. Stackhouse</strain>
    </source>
</reference>
<feature type="repeat" description="TPR" evidence="3">
    <location>
        <begin position="350"/>
        <end position="383"/>
    </location>
</feature>
<keyword evidence="6" id="KW-1185">Reference proteome</keyword>
<dbReference type="Gramene" id="CDF40144">
    <property type="protein sequence ID" value="CDF40144"/>
    <property type="gene ID" value="CHC_T00000665001"/>
</dbReference>
<dbReference type="AlphaFoldDB" id="R7QPV3"/>
<evidence type="ECO:0000313" key="6">
    <source>
        <dbReference type="Proteomes" id="UP000012073"/>
    </source>
</evidence>
<dbReference type="GeneID" id="17318157"/>
<sequence>MHFGVRFPCVTGKEGKTGDKNDLGHSGSLPLPKNVPVNDSDVLGYIQLTGDKESVVTASDAGNESDDEEEQVTLAEEKEHLSPIQQALALGKAAVVRARNASHILTKEEMAPYVNLVIQNRTSPLGTSSIVQVRALMLRVKFERERGRYLERCMSQLEEIARFVDDPIASMDEDGRHAAVAERNMLLFASAVPTRWELKKELAISFGRIGLVKSAMEIFEKLEYWDELVDCHRLIGNLGHAEALVREQLDLLDRAVVEDGMPGEAEIASGVLNFGAKGAVHARAARRPRLLCVLGDVTRNKEHFETAWTESGGKYARAKRALGRMSVEAEQWEDAVGHFKQALDINSLFPDVWFTYGCAAIQIQNMKVAAHAFTRVVQQTPEHGEAWNNLARVLHEIGKKKEALKALSEAARRKRDSWHIWENMLMLATEIRASPEIVRAMEVLLQLRGKDGIVVESIGVAVAEVIRMMESDDIEDKAHVGPVCRKLLKVLGHSTTLVSTNPSIWAAYAQLHELVPVDGGKQKAFDCRLKQVRSLVAQDKWKSELRGFRHMALASDSLVRDAILSENSLNLRAARLHLTSVIEQTSADFLQDEGFSRLQAAKRSLANVQVANN</sequence>
<evidence type="ECO:0000256" key="4">
    <source>
        <dbReference type="SAM" id="MobiDB-lite"/>
    </source>
</evidence>
<dbReference type="Pfam" id="PF13432">
    <property type="entry name" value="TPR_16"/>
    <property type="match status" value="1"/>
</dbReference>
<dbReference type="SUPFAM" id="SSF48452">
    <property type="entry name" value="TPR-like"/>
    <property type="match status" value="1"/>
</dbReference>
<protein>
    <submittedName>
        <fullName evidence="5">Uncharacterized protein</fullName>
    </submittedName>
</protein>
<dbReference type="STRING" id="2769.R7QPV3"/>
<keyword evidence="1" id="KW-0677">Repeat</keyword>
<evidence type="ECO:0000256" key="1">
    <source>
        <dbReference type="ARBA" id="ARBA00022737"/>
    </source>
</evidence>
<feature type="compositionally biased region" description="Basic and acidic residues" evidence="4">
    <location>
        <begin position="14"/>
        <end position="23"/>
    </location>
</feature>
<evidence type="ECO:0000256" key="2">
    <source>
        <dbReference type="ARBA" id="ARBA00022803"/>
    </source>
</evidence>
<dbReference type="Proteomes" id="UP000012073">
    <property type="component" value="Unassembled WGS sequence"/>
</dbReference>
<proteinExistence type="predicted"/>
<dbReference type="PhylomeDB" id="R7QPV3"/>
<dbReference type="InterPro" id="IPR011990">
    <property type="entry name" value="TPR-like_helical_dom_sf"/>
</dbReference>
<feature type="region of interest" description="Disordered" evidence="4">
    <location>
        <begin position="14"/>
        <end position="33"/>
    </location>
</feature>
<keyword evidence="2 3" id="KW-0802">TPR repeat</keyword>
<dbReference type="InterPro" id="IPR044244">
    <property type="entry name" value="TTC27/Emw1"/>
</dbReference>
<organism evidence="5 6">
    <name type="scientific">Chondrus crispus</name>
    <name type="common">Carrageen Irish moss</name>
    <name type="synonym">Polymorpha crispa</name>
    <dbReference type="NCBI Taxonomy" id="2769"/>
    <lineage>
        <taxon>Eukaryota</taxon>
        <taxon>Rhodophyta</taxon>
        <taxon>Florideophyceae</taxon>
        <taxon>Rhodymeniophycidae</taxon>
        <taxon>Gigartinales</taxon>
        <taxon>Gigartinaceae</taxon>
        <taxon>Chondrus</taxon>
    </lineage>
</organism>
<dbReference type="SMART" id="SM00028">
    <property type="entry name" value="TPR"/>
    <property type="match status" value="3"/>
</dbReference>
<dbReference type="PROSITE" id="PS50005">
    <property type="entry name" value="TPR"/>
    <property type="match status" value="2"/>
</dbReference>
<evidence type="ECO:0000256" key="3">
    <source>
        <dbReference type="PROSITE-ProRule" id="PRU00339"/>
    </source>
</evidence>
<feature type="repeat" description="TPR" evidence="3">
    <location>
        <begin position="316"/>
        <end position="349"/>
    </location>
</feature>
<name>R7QPV3_CHOCR</name>